<dbReference type="Proteomes" id="UP000233837">
    <property type="component" value="Unassembled WGS sequence"/>
</dbReference>
<reference evidence="6 7" key="1">
    <citation type="journal article" date="2016" name="Sci. Rep.">
        <title>The Dendrobium catenatum Lindl. genome sequence provides insights into polysaccharide synthase, floral development and adaptive evolution.</title>
        <authorList>
            <person name="Zhang G.Q."/>
            <person name="Xu Q."/>
            <person name="Bian C."/>
            <person name="Tsai W.C."/>
            <person name="Yeh C.M."/>
            <person name="Liu K.W."/>
            <person name="Yoshida K."/>
            <person name="Zhang L.S."/>
            <person name="Chang S.B."/>
            <person name="Chen F."/>
            <person name="Shi Y."/>
            <person name="Su Y.Y."/>
            <person name="Zhang Y.Q."/>
            <person name="Chen L.J."/>
            <person name="Yin Y."/>
            <person name="Lin M."/>
            <person name="Huang H."/>
            <person name="Deng H."/>
            <person name="Wang Z.W."/>
            <person name="Zhu S.L."/>
            <person name="Zhao X."/>
            <person name="Deng C."/>
            <person name="Niu S.C."/>
            <person name="Huang J."/>
            <person name="Wang M."/>
            <person name="Liu G.H."/>
            <person name="Yang H.J."/>
            <person name="Xiao X.J."/>
            <person name="Hsiao Y.Y."/>
            <person name="Wu W.L."/>
            <person name="Chen Y.Y."/>
            <person name="Mitsuda N."/>
            <person name="Ohme-Takagi M."/>
            <person name="Luo Y.B."/>
            <person name="Van de Peer Y."/>
            <person name="Liu Z.J."/>
        </authorList>
    </citation>
    <scope>NUCLEOTIDE SEQUENCE [LARGE SCALE GENOMIC DNA]</scope>
    <source>
        <tissue evidence="6">The whole plant</tissue>
    </source>
</reference>
<reference evidence="6 7" key="2">
    <citation type="journal article" date="2017" name="Nature">
        <title>The Apostasia genome and the evolution of orchids.</title>
        <authorList>
            <person name="Zhang G.Q."/>
            <person name="Liu K.W."/>
            <person name="Li Z."/>
            <person name="Lohaus R."/>
            <person name="Hsiao Y.Y."/>
            <person name="Niu S.C."/>
            <person name="Wang J.Y."/>
            <person name="Lin Y.C."/>
            <person name="Xu Q."/>
            <person name="Chen L.J."/>
            <person name="Yoshida K."/>
            <person name="Fujiwara S."/>
            <person name="Wang Z.W."/>
            <person name="Zhang Y.Q."/>
            <person name="Mitsuda N."/>
            <person name="Wang M."/>
            <person name="Liu G.H."/>
            <person name="Pecoraro L."/>
            <person name="Huang H.X."/>
            <person name="Xiao X.J."/>
            <person name="Lin M."/>
            <person name="Wu X.Y."/>
            <person name="Wu W.L."/>
            <person name="Chen Y.Y."/>
            <person name="Chang S.B."/>
            <person name="Sakamoto S."/>
            <person name="Ohme-Takagi M."/>
            <person name="Yagi M."/>
            <person name="Zeng S.J."/>
            <person name="Shen C.Y."/>
            <person name="Yeh C.M."/>
            <person name="Luo Y.B."/>
            <person name="Tsai W.C."/>
            <person name="Van de Peer Y."/>
            <person name="Liu Z.J."/>
        </authorList>
    </citation>
    <scope>NUCLEOTIDE SEQUENCE [LARGE SCALE GENOMIC DNA]</scope>
    <source>
        <tissue evidence="6">The whole plant</tissue>
    </source>
</reference>
<organism evidence="6 7">
    <name type="scientific">Dendrobium catenatum</name>
    <dbReference type="NCBI Taxonomy" id="906689"/>
    <lineage>
        <taxon>Eukaryota</taxon>
        <taxon>Viridiplantae</taxon>
        <taxon>Streptophyta</taxon>
        <taxon>Embryophyta</taxon>
        <taxon>Tracheophyta</taxon>
        <taxon>Spermatophyta</taxon>
        <taxon>Magnoliopsida</taxon>
        <taxon>Liliopsida</taxon>
        <taxon>Asparagales</taxon>
        <taxon>Orchidaceae</taxon>
        <taxon>Epidendroideae</taxon>
        <taxon>Malaxideae</taxon>
        <taxon>Dendrobiinae</taxon>
        <taxon>Dendrobium</taxon>
    </lineage>
</organism>
<proteinExistence type="inferred from homology"/>
<protein>
    <submittedName>
        <fullName evidence="6">Uncharacterized protein</fullName>
    </submittedName>
</protein>
<comment type="subcellular location">
    <subcellularLocation>
        <location evidence="1">Secreted</location>
        <location evidence="1">Extracellular space</location>
        <location evidence="1">Apoplast</location>
    </subcellularLocation>
</comment>
<keyword evidence="2" id="KW-0052">Apoplast</keyword>
<dbReference type="Pfam" id="PF04674">
    <property type="entry name" value="Phi_1"/>
    <property type="match status" value="1"/>
</dbReference>
<name>A0A2I0WS57_9ASPA</name>
<keyword evidence="4" id="KW-0732">Signal</keyword>
<accession>A0A2I0WS57</accession>
<evidence type="ECO:0000256" key="3">
    <source>
        <dbReference type="ARBA" id="ARBA00022525"/>
    </source>
</evidence>
<keyword evidence="3" id="KW-0964">Secreted</keyword>
<comment type="similarity">
    <text evidence="5">Belongs to the EXORDIUM family.</text>
</comment>
<keyword evidence="7" id="KW-1185">Reference proteome</keyword>
<dbReference type="EMBL" id="KZ502450">
    <property type="protein sequence ID" value="PKU78505.1"/>
    <property type="molecule type" value="Genomic_DNA"/>
</dbReference>
<sequence length="199" mass="22375">MGPVLSSSIKLYLIWYGQWAPSQQSTIRDFLDSSSPSPSVSEWWSTVSLYADQTGANVTRSLTIGGESTNLSLSCGTSLTRLSIQQVISDSIRSGLPTDHRNGVYLILTAAGVDVQDFDIKLQVTIKSLLKNPFRYRELANLLKNSISVYRLGQIEVPLCLWTWTDRTPFADEYWPKSTKSRRTKRGVIRGREIESLRV</sequence>
<dbReference type="PANTHER" id="PTHR31279:SF4">
    <property type="entry name" value="PROTEIN EXORDIUM-LIKE 5"/>
    <property type="match status" value="1"/>
</dbReference>
<dbReference type="PANTHER" id="PTHR31279">
    <property type="entry name" value="PROTEIN EXORDIUM-LIKE 5"/>
    <property type="match status" value="1"/>
</dbReference>
<dbReference type="GO" id="GO:0048046">
    <property type="term" value="C:apoplast"/>
    <property type="evidence" value="ECO:0007669"/>
    <property type="project" value="UniProtKB-SubCell"/>
</dbReference>
<evidence type="ECO:0000256" key="1">
    <source>
        <dbReference type="ARBA" id="ARBA00004271"/>
    </source>
</evidence>
<evidence type="ECO:0000256" key="2">
    <source>
        <dbReference type="ARBA" id="ARBA00022523"/>
    </source>
</evidence>
<gene>
    <name evidence="6" type="ORF">MA16_Dca015786</name>
</gene>
<evidence type="ECO:0000256" key="5">
    <source>
        <dbReference type="ARBA" id="ARBA00023591"/>
    </source>
</evidence>
<evidence type="ECO:0000313" key="6">
    <source>
        <dbReference type="EMBL" id="PKU78505.1"/>
    </source>
</evidence>
<evidence type="ECO:0000313" key="7">
    <source>
        <dbReference type="Proteomes" id="UP000233837"/>
    </source>
</evidence>
<evidence type="ECO:0000256" key="4">
    <source>
        <dbReference type="ARBA" id="ARBA00022729"/>
    </source>
</evidence>
<dbReference type="InterPro" id="IPR006766">
    <property type="entry name" value="EXORDIUM-like"/>
</dbReference>
<dbReference type="AlphaFoldDB" id="A0A2I0WS57"/>